<dbReference type="AlphaFoldDB" id="A0A653D3X8"/>
<dbReference type="Proteomes" id="UP000410492">
    <property type="component" value="Unassembled WGS sequence"/>
</dbReference>
<gene>
    <name evidence="1" type="ORF">CALMAC_LOCUS14230</name>
    <name evidence="2" type="ORF">CALMAC_LOCUS14233</name>
</gene>
<dbReference type="EMBL" id="CAACVG010010059">
    <property type="protein sequence ID" value="VEN54882.1"/>
    <property type="molecule type" value="Genomic_DNA"/>
</dbReference>
<reference evidence="1 3" key="1">
    <citation type="submission" date="2019-01" db="EMBL/GenBank/DDBJ databases">
        <authorList>
            <person name="Sayadi A."/>
        </authorList>
    </citation>
    <scope>NUCLEOTIDE SEQUENCE [LARGE SCALE GENOMIC DNA]</scope>
</reference>
<protein>
    <submittedName>
        <fullName evidence="1">Uncharacterized protein</fullName>
    </submittedName>
</protein>
<evidence type="ECO:0000313" key="2">
    <source>
        <dbReference type="EMBL" id="VEN54882.1"/>
    </source>
</evidence>
<dbReference type="EMBL" id="CAACVG010010059">
    <property type="protein sequence ID" value="VEN54878.1"/>
    <property type="molecule type" value="Genomic_DNA"/>
</dbReference>
<evidence type="ECO:0000313" key="1">
    <source>
        <dbReference type="EMBL" id="VEN54878.1"/>
    </source>
</evidence>
<name>A0A653D3X8_CALMS</name>
<dbReference type="OrthoDB" id="6786672at2759"/>
<keyword evidence="3" id="KW-1185">Reference proteome</keyword>
<evidence type="ECO:0000313" key="3">
    <source>
        <dbReference type="Proteomes" id="UP000410492"/>
    </source>
</evidence>
<proteinExistence type="predicted"/>
<sequence length="63" mass="7789">MFQQMSVKNLFSNCFKSTFWTFMQFTSNRRDKLWMFQQMSIKNTFYSCFKTTFCTLMQFSSNR</sequence>
<accession>A0A653D3X8</accession>
<organism evidence="1 3">
    <name type="scientific">Callosobruchus maculatus</name>
    <name type="common">Southern cowpea weevil</name>
    <name type="synonym">Pulse bruchid</name>
    <dbReference type="NCBI Taxonomy" id="64391"/>
    <lineage>
        <taxon>Eukaryota</taxon>
        <taxon>Metazoa</taxon>
        <taxon>Ecdysozoa</taxon>
        <taxon>Arthropoda</taxon>
        <taxon>Hexapoda</taxon>
        <taxon>Insecta</taxon>
        <taxon>Pterygota</taxon>
        <taxon>Neoptera</taxon>
        <taxon>Endopterygota</taxon>
        <taxon>Coleoptera</taxon>
        <taxon>Polyphaga</taxon>
        <taxon>Cucujiformia</taxon>
        <taxon>Chrysomeloidea</taxon>
        <taxon>Chrysomelidae</taxon>
        <taxon>Bruchinae</taxon>
        <taxon>Bruchini</taxon>
        <taxon>Callosobruchus</taxon>
    </lineage>
</organism>